<dbReference type="PRINTS" id="PR01736">
    <property type="entry name" value="PHPHTRNFRASE"/>
</dbReference>
<dbReference type="PANTHER" id="PTHR43030:SF1">
    <property type="entry name" value="PHOSPHOENOLPYRUVATE SYNTHASE"/>
    <property type="match status" value="1"/>
</dbReference>
<dbReference type="PROSITE" id="PS00370">
    <property type="entry name" value="PEP_ENZYMES_PHOS_SITE"/>
    <property type="match status" value="1"/>
</dbReference>
<accession>A0ABT1T3U1</accession>
<evidence type="ECO:0000256" key="12">
    <source>
        <dbReference type="ARBA" id="ARBA00022842"/>
    </source>
</evidence>
<comment type="caution">
    <text evidence="19">The sequence shown here is derived from an EMBL/GenBank/DDBJ whole genome shotgun (WGS) entry which is preliminary data.</text>
</comment>
<dbReference type="Gene3D" id="3.30.1490.20">
    <property type="entry name" value="ATP-grasp fold, A domain"/>
    <property type="match status" value="1"/>
</dbReference>
<keyword evidence="19" id="KW-0378">Hydrolase</keyword>
<dbReference type="SUPFAM" id="SSF51621">
    <property type="entry name" value="Phosphoenolpyruvate/pyruvate domain"/>
    <property type="match status" value="1"/>
</dbReference>
<sequence length="813" mass="89715">MEPYIKKFKDTGIKDIGLVGGKNASLGELINFLAPSGILIPDGFAVTAAAYRYFISANNLSAKLGGLMKSLNRTDYSNLSEIGGGARKLILDAHMPEDLQLAIFDAYDYLFNFSDQPVAVRSSATAEDLPDASFAGQHESYLNIRGHWPIANAVKKCFASLFTDRAIKYREDKGFDHHKVFLSVGIQEMVRADKGCSGVGFTLEPESGFRDVVHLTGVWGLGENMVQGTVVPDEFLLFKPALIRNNKAIIQKNLGSKSKMLIYADDDNDTQYTVNLDTPWEMRGKFVLNDAEIEHLGRWALLIEKHYGKPMDFEWAKDGVNHQLYLIQARPETVHSREKKLEIKTFTIAEKGDIITSGAAIGDKITAGYARVLHSPDQAGSLKEGDILVTDTTSPDWDPILKKVAGIITNKGGRTSHAAIIARELGAVAIVGTENATYNIKDGELITLSCAEGKTGKVYRGKLEWAEKVTDVSDIHLPAHPKAQLIIADPGQAFRLARFPNDGVGLMRLEFIIANHVRIHPMALAHFDRVTDEIDRVKIANLTAGSSSKEQYFIDKLSQGVATIAAAFYPKEVIVRMSDFKTNEYAGLIAGKYFEPEEENPMIGFRGASRYDHDRYRDGFKLECEAMKVVRNEMGFTNVKLMIPFCRTVAEGEKVIRLMNSYGLKRGDNGLQIYVMAEIPSNVLLADEFARSFDGFSIGSNDLTQLTLGIDRDSALIADLFDEQNAASKKLIAMMITRANELHKKVGLCGQAPSDSEAFTRLLVTAGIDSISFNPDALISGITNINKVVSENPEFHLRKITPDEVVLYPTTLP</sequence>
<evidence type="ECO:0000256" key="14">
    <source>
        <dbReference type="ARBA" id="ARBA00047700"/>
    </source>
</evidence>
<keyword evidence="19" id="KW-0645">Protease</keyword>
<dbReference type="Gene3D" id="3.30.470.20">
    <property type="entry name" value="ATP-grasp fold, B domain"/>
    <property type="match status" value="1"/>
</dbReference>
<keyword evidence="8 15" id="KW-0479">Metal-binding</keyword>
<evidence type="ECO:0000256" key="11">
    <source>
        <dbReference type="ARBA" id="ARBA00022840"/>
    </source>
</evidence>
<protein>
    <recommendedName>
        <fullName evidence="6 15">Phosphoenolpyruvate synthase</fullName>
        <shortName evidence="15">PEP synthase</shortName>
        <ecNumber evidence="5 15">2.7.9.2</ecNumber>
    </recommendedName>
    <alternativeName>
        <fullName evidence="13 15">Pyruvate, water dikinase</fullName>
    </alternativeName>
</protein>
<evidence type="ECO:0000256" key="2">
    <source>
        <dbReference type="ARBA" id="ARBA00002988"/>
    </source>
</evidence>
<keyword evidence="19" id="KW-0482">Metalloprotease</keyword>
<comment type="pathway">
    <text evidence="3 15">Carbohydrate biosynthesis; gluconeogenesis.</text>
</comment>
<evidence type="ECO:0000256" key="7">
    <source>
        <dbReference type="ARBA" id="ARBA00022679"/>
    </source>
</evidence>
<organism evidence="19 20">
    <name type="scientific">Mucilaginibacter aquariorum</name>
    <dbReference type="NCBI Taxonomy" id="2967225"/>
    <lineage>
        <taxon>Bacteria</taxon>
        <taxon>Pseudomonadati</taxon>
        <taxon>Bacteroidota</taxon>
        <taxon>Sphingobacteriia</taxon>
        <taxon>Sphingobacteriales</taxon>
        <taxon>Sphingobacteriaceae</taxon>
        <taxon>Mucilaginibacter</taxon>
    </lineage>
</organism>
<evidence type="ECO:0000256" key="15">
    <source>
        <dbReference type="PIRNR" id="PIRNR000854"/>
    </source>
</evidence>
<dbReference type="GO" id="GO:0008237">
    <property type="term" value="F:metallopeptidase activity"/>
    <property type="evidence" value="ECO:0007669"/>
    <property type="project" value="UniProtKB-KW"/>
</dbReference>
<dbReference type="EMBL" id="JANHOH010000002">
    <property type="protein sequence ID" value="MCQ6959143.1"/>
    <property type="molecule type" value="Genomic_DNA"/>
</dbReference>
<dbReference type="EC" id="2.7.9.2" evidence="5 15"/>
<dbReference type="RefSeq" id="WP_256539331.1">
    <property type="nucleotide sequence ID" value="NZ_JANHOH010000002.1"/>
</dbReference>
<feature type="domain" description="PEP-utilising enzyme C-terminal" evidence="18">
    <location>
        <begin position="487"/>
        <end position="779"/>
    </location>
</feature>
<comment type="catalytic activity">
    <reaction evidence="14 15">
        <text>pyruvate + ATP + H2O = phosphoenolpyruvate + AMP + phosphate + 2 H(+)</text>
        <dbReference type="Rhea" id="RHEA:11364"/>
        <dbReference type="ChEBI" id="CHEBI:15361"/>
        <dbReference type="ChEBI" id="CHEBI:15377"/>
        <dbReference type="ChEBI" id="CHEBI:15378"/>
        <dbReference type="ChEBI" id="CHEBI:30616"/>
        <dbReference type="ChEBI" id="CHEBI:43474"/>
        <dbReference type="ChEBI" id="CHEBI:58702"/>
        <dbReference type="ChEBI" id="CHEBI:456215"/>
        <dbReference type="EC" id="2.7.9.2"/>
    </reaction>
</comment>
<evidence type="ECO:0000256" key="8">
    <source>
        <dbReference type="ARBA" id="ARBA00022723"/>
    </source>
</evidence>
<keyword evidence="11 15" id="KW-0067">ATP-binding</keyword>
<dbReference type="SUPFAM" id="SSF52009">
    <property type="entry name" value="Phosphohistidine domain"/>
    <property type="match status" value="1"/>
</dbReference>
<dbReference type="Pfam" id="PF01326">
    <property type="entry name" value="PPDK_N"/>
    <property type="match status" value="1"/>
</dbReference>
<dbReference type="NCBIfam" id="TIGR01418">
    <property type="entry name" value="PEP_synth"/>
    <property type="match status" value="1"/>
</dbReference>
<dbReference type="Pfam" id="PF00391">
    <property type="entry name" value="PEP-utilizers"/>
    <property type="match status" value="1"/>
</dbReference>
<evidence type="ECO:0000256" key="6">
    <source>
        <dbReference type="ARBA" id="ARBA00021623"/>
    </source>
</evidence>
<comment type="function">
    <text evidence="2 15">Catalyzes the phosphorylation of pyruvate to phosphoenolpyruvate.</text>
</comment>
<comment type="similarity">
    <text evidence="4 15">Belongs to the PEP-utilizing enzyme family.</text>
</comment>
<proteinExistence type="inferred from homology"/>
<gene>
    <name evidence="19" type="primary">ppsA</name>
    <name evidence="19" type="ORF">NPE20_14295</name>
</gene>
<comment type="cofactor">
    <cofactor evidence="1 15">
        <name>Mg(2+)</name>
        <dbReference type="ChEBI" id="CHEBI:18420"/>
    </cofactor>
</comment>
<dbReference type="Proteomes" id="UP001204376">
    <property type="component" value="Unassembled WGS sequence"/>
</dbReference>
<dbReference type="InterPro" id="IPR040442">
    <property type="entry name" value="Pyrv_kinase-like_dom_sf"/>
</dbReference>
<dbReference type="PROSITE" id="PS00742">
    <property type="entry name" value="PEP_ENZYMES_2"/>
    <property type="match status" value="1"/>
</dbReference>
<dbReference type="InterPro" id="IPR008279">
    <property type="entry name" value="PEP-util_enz_mobile_dom"/>
</dbReference>
<dbReference type="InterPro" id="IPR036637">
    <property type="entry name" value="Phosphohistidine_dom_sf"/>
</dbReference>
<dbReference type="InterPro" id="IPR013815">
    <property type="entry name" value="ATP_grasp_subdomain_1"/>
</dbReference>
<dbReference type="Gene3D" id="3.20.20.60">
    <property type="entry name" value="Phosphoenolpyruvate-binding domains"/>
    <property type="match status" value="1"/>
</dbReference>
<evidence type="ECO:0000256" key="1">
    <source>
        <dbReference type="ARBA" id="ARBA00001946"/>
    </source>
</evidence>
<dbReference type="PIRSF" id="PIRSF000854">
    <property type="entry name" value="PEP_synthase"/>
    <property type="match status" value="1"/>
</dbReference>
<dbReference type="InterPro" id="IPR015813">
    <property type="entry name" value="Pyrv/PenolPyrv_kinase-like_dom"/>
</dbReference>
<dbReference type="PANTHER" id="PTHR43030">
    <property type="entry name" value="PHOSPHOENOLPYRUVATE SYNTHASE"/>
    <property type="match status" value="1"/>
</dbReference>
<feature type="domain" description="PEP-utilising enzyme mobile" evidence="16">
    <location>
        <begin position="382"/>
        <end position="453"/>
    </location>
</feature>
<reference evidence="19 20" key="1">
    <citation type="submission" date="2022-07" db="EMBL/GenBank/DDBJ databases">
        <title>Mucilaginibacter sp. JC4.</title>
        <authorList>
            <person name="Le V."/>
            <person name="Ko S.-R."/>
            <person name="Ahn C.-Y."/>
            <person name="Oh H.-M."/>
        </authorList>
    </citation>
    <scope>NUCLEOTIDE SEQUENCE [LARGE SCALE GENOMIC DNA]</scope>
    <source>
        <strain evidence="19 20">JC4</strain>
    </source>
</reference>
<evidence type="ECO:0000256" key="5">
    <source>
        <dbReference type="ARBA" id="ARBA00011996"/>
    </source>
</evidence>
<dbReference type="Pfam" id="PF02896">
    <property type="entry name" value="PEP-utilizers_C"/>
    <property type="match status" value="1"/>
</dbReference>
<keyword evidence="20" id="KW-1185">Reference proteome</keyword>
<evidence type="ECO:0000313" key="19">
    <source>
        <dbReference type="EMBL" id="MCQ6959143.1"/>
    </source>
</evidence>
<keyword evidence="9 15" id="KW-0547">Nucleotide-binding</keyword>
<evidence type="ECO:0000256" key="9">
    <source>
        <dbReference type="ARBA" id="ARBA00022741"/>
    </source>
</evidence>
<dbReference type="SUPFAM" id="SSF56059">
    <property type="entry name" value="Glutathione synthetase ATP-binding domain-like"/>
    <property type="match status" value="1"/>
</dbReference>
<evidence type="ECO:0000256" key="13">
    <source>
        <dbReference type="ARBA" id="ARBA00033470"/>
    </source>
</evidence>
<evidence type="ECO:0000259" key="16">
    <source>
        <dbReference type="Pfam" id="PF00391"/>
    </source>
</evidence>
<feature type="domain" description="Pyruvate phosphate dikinase AMP/ATP-binding" evidence="17">
    <location>
        <begin position="18"/>
        <end position="344"/>
    </location>
</feature>
<dbReference type="InterPro" id="IPR000121">
    <property type="entry name" value="PEP_util_C"/>
</dbReference>
<evidence type="ECO:0000256" key="4">
    <source>
        <dbReference type="ARBA" id="ARBA00007837"/>
    </source>
</evidence>
<dbReference type="GO" id="GO:0008986">
    <property type="term" value="F:pyruvate, water dikinase activity"/>
    <property type="evidence" value="ECO:0007669"/>
    <property type="project" value="UniProtKB-EC"/>
</dbReference>
<evidence type="ECO:0000259" key="17">
    <source>
        <dbReference type="Pfam" id="PF01326"/>
    </source>
</evidence>
<keyword evidence="7 15" id="KW-0808">Transferase</keyword>
<dbReference type="InterPro" id="IPR006319">
    <property type="entry name" value="PEP_synth"/>
</dbReference>
<name>A0ABT1T3U1_9SPHI</name>
<evidence type="ECO:0000256" key="10">
    <source>
        <dbReference type="ARBA" id="ARBA00022777"/>
    </source>
</evidence>
<dbReference type="InterPro" id="IPR023151">
    <property type="entry name" value="PEP_util_CS"/>
</dbReference>
<evidence type="ECO:0000313" key="20">
    <source>
        <dbReference type="Proteomes" id="UP001204376"/>
    </source>
</evidence>
<dbReference type="InterPro" id="IPR018274">
    <property type="entry name" value="PEP_util_AS"/>
</dbReference>
<dbReference type="Gene3D" id="3.50.30.10">
    <property type="entry name" value="Phosphohistidine domain"/>
    <property type="match status" value="1"/>
</dbReference>
<keyword evidence="10 15" id="KW-0418">Kinase</keyword>
<keyword evidence="12 15" id="KW-0460">Magnesium</keyword>
<dbReference type="InterPro" id="IPR002192">
    <property type="entry name" value="PPDK_AMP/ATP-bd"/>
</dbReference>
<evidence type="ECO:0000259" key="18">
    <source>
        <dbReference type="Pfam" id="PF02896"/>
    </source>
</evidence>
<dbReference type="NCBIfam" id="NF005057">
    <property type="entry name" value="PRK06464.1"/>
    <property type="match status" value="1"/>
</dbReference>
<evidence type="ECO:0000256" key="3">
    <source>
        <dbReference type="ARBA" id="ARBA00004742"/>
    </source>
</evidence>